<dbReference type="AlphaFoldDB" id="T1JMY5"/>
<dbReference type="EnsemblMetazoa" id="SMAR015214-RA">
    <property type="protein sequence ID" value="SMAR015214-PA"/>
    <property type="gene ID" value="SMAR015214"/>
</dbReference>
<dbReference type="HOGENOM" id="CLU_1549581_0_0_1"/>
<evidence type="ECO:0000313" key="1">
    <source>
        <dbReference type="EnsemblMetazoa" id="SMAR015214-PA"/>
    </source>
</evidence>
<dbReference type="PhylomeDB" id="T1JMY5"/>
<reference evidence="1" key="2">
    <citation type="submission" date="2015-02" db="UniProtKB">
        <authorList>
            <consortium name="EnsemblMetazoa"/>
        </authorList>
    </citation>
    <scope>IDENTIFICATION</scope>
</reference>
<dbReference type="EMBL" id="JH431958">
    <property type="status" value="NOT_ANNOTATED_CDS"/>
    <property type="molecule type" value="Genomic_DNA"/>
</dbReference>
<sequence length="173" mass="20570">MAAVLQEDIETQSEFSDESNQKFNRLWSRLFWMFGLQLHIDEGNYFPKWKKSVIILLPRVLSLAFENLNDEMECAILLTRALTNAKLNAFRRRYRYLSHLFIFGFEFTQEISFNLSLIKCLFCIDNTFLPKPSMASLIHSRIRKHIRKCICNTYRDYSSDHISDDALWVKNSR</sequence>
<proteinExistence type="predicted"/>
<reference evidence="2" key="1">
    <citation type="submission" date="2011-05" db="EMBL/GenBank/DDBJ databases">
        <authorList>
            <person name="Richards S.R."/>
            <person name="Qu J."/>
            <person name="Jiang H."/>
            <person name="Jhangiani S.N."/>
            <person name="Agravi P."/>
            <person name="Goodspeed R."/>
            <person name="Gross S."/>
            <person name="Mandapat C."/>
            <person name="Jackson L."/>
            <person name="Mathew T."/>
            <person name="Pu L."/>
            <person name="Thornton R."/>
            <person name="Saada N."/>
            <person name="Wilczek-Boney K.B."/>
            <person name="Lee S."/>
            <person name="Kovar C."/>
            <person name="Wu Y."/>
            <person name="Scherer S.E."/>
            <person name="Worley K.C."/>
            <person name="Muzny D.M."/>
            <person name="Gibbs R."/>
        </authorList>
    </citation>
    <scope>NUCLEOTIDE SEQUENCE</scope>
    <source>
        <strain evidence="2">Brora</strain>
    </source>
</reference>
<accession>T1JMY5</accession>
<evidence type="ECO:0000313" key="2">
    <source>
        <dbReference type="Proteomes" id="UP000014500"/>
    </source>
</evidence>
<dbReference type="Proteomes" id="UP000014500">
    <property type="component" value="Unassembled WGS sequence"/>
</dbReference>
<protein>
    <submittedName>
        <fullName evidence="1">Uncharacterized protein</fullName>
    </submittedName>
</protein>
<keyword evidence="2" id="KW-1185">Reference proteome</keyword>
<name>T1JMY5_STRMM</name>
<organism evidence="1 2">
    <name type="scientific">Strigamia maritima</name>
    <name type="common">European centipede</name>
    <name type="synonym">Geophilus maritimus</name>
    <dbReference type="NCBI Taxonomy" id="126957"/>
    <lineage>
        <taxon>Eukaryota</taxon>
        <taxon>Metazoa</taxon>
        <taxon>Ecdysozoa</taxon>
        <taxon>Arthropoda</taxon>
        <taxon>Myriapoda</taxon>
        <taxon>Chilopoda</taxon>
        <taxon>Pleurostigmophora</taxon>
        <taxon>Geophilomorpha</taxon>
        <taxon>Linotaeniidae</taxon>
        <taxon>Strigamia</taxon>
    </lineage>
</organism>